<dbReference type="Proteomes" id="UP000503640">
    <property type="component" value="Unassembled WGS sequence"/>
</dbReference>
<proteinExistence type="predicted"/>
<dbReference type="RefSeq" id="WP_176064728.1">
    <property type="nucleotide sequence ID" value="NZ_BJTG01000004.1"/>
</dbReference>
<name>A0A7I9VM94_9BACT</name>
<gene>
    <name evidence="1" type="ORF">AMYX_20010</name>
</gene>
<evidence type="ECO:0000313" key="2">
    <source>
        <dbReference type="Proteomes" id="UP000503640"/>
    </source>
</evidence>
<protein>
    <submittedName>
        <fullName evidence="1">Uncharacterized protein</fullName>
    </submittedName>
</protein>
<reference evidence="2" key="1">
    <citation type="journal article" date="2020" name="Appl. Environ. Microbiol.">
        <title>Diazotrophic Anaeromyxobacter Isolates from Soils.</title>
        <authorList>
            <person name="Masuda Y."/>
            <person name="Yamanaka H."/>
            <person name="Xu Z.X."/>
            <person name="Shiratori Y."/>
            <person name="Aono T."/>
            <person name="Amachi S."/>
            <person name="Senoo K."/>
            <person name="Itoh H."/>
        </authorList>
    </citation>
    <scope>NUCLEOTIDE SEQUENCE [LARGE SCALE GENOMIC DNA]</scope>
    <source>
        <strain evidence="2">R267</strain>
    </source>
</reference>
<dbReference type="InterPro" id="IPR007454">
    <property type="entry name" value="UPF0250_YbeD-like"/>
</dbReference>
<dbReference type="InterPro" id="IPR027471">
    <property type="entry name" value="YbeD-like_sf"/>
</dbReference>
<dbReference type="EMBL" id="BJTG01000004">
    <property type="protein sequence ID" value="GEJ57260.1"/>
    <property type="molecule type" value="Genomic_DNA"/>
</dbReference>
<sequence length="93" mass="10234">MTDDPGAASGVKLDYPLEYEFKIMGLAGDDFAEHARRLVERVAGAAPPERVRVRASAAGKYHAVSVVTVLASEEQRRAVYLALHEDARVVYYL</sequence>
<evidence type="ECO:0000313" key="1">
    <source>
        <dbReference type="EMBL" id="GEJ57260.1"/>
    </source>
</evidence>
<dbReference type="SUPFAM" id="SSF117991">
    <property type="entry name" value="YbeD/HP0495-like"/>
    <property type="match status" value="1"/>
</dbReference>
<dbReference type="Pfam" id="PF04359">
    <property type="entry name" value="DUF493"/>
    <property type="match status" value="1"/>
</dbReference>
<organism evidence="1 2">
    <name type="scientific">Anaeromyxobacter diazotrophicus</name>
    <dbReference type="NCBI Taxonomy" id="2590199"/>
    <lineage>
        <taxon>Bacteria</taxon>
        <taxon>Pseudomonadati</taxon>
        <taxon>Myxococcota</taxon>
        <taxon>Myxococcia</taxon>
        <taxon>Myxococcales</taxon>
        <taxon>Cystobacterineae</taxon>
        <taxon>Anaeromyxobacteraceae</taxon>
        <taxon>Anaeromyxobacter</taxon>
    </lineage>
</organism>
<keyword evidence="2" id="KW-1185">Reference proteome</keyword>
<comment type="caution">
    <text evidence="1">The sequence shown here is derived from an EMBL/GenBank/DDBJ whole genome shotgun (WGS) entry which is preliminary data.</text>
</comment>
<accession>A0A7I9VM94</accession>
<dbReference type="AlphaFoldDB" id="A0A7I9VM94"/>
<dbReference type="Gene3D" id="3.30.70.260">
    <property type="match status" value="1"/>
</dbReference>